<feature type="compositionally biased region" description="Basic and acidic residues" evidence="6">
    <location>
        <begin position="282"/>
        <end position="308"/>
    </location>
</feature>
<comment type="caution">
    <text evidence="9">The sequence shown here is derived from an EMBL/GenBank/DDBJ whole genome shotgun (WGS) entry which is preliminary data.</text>
</comment>
<proteinExistence type="predicted"/>
<dbReference type="Pfam" id="PF14715">
    <property type="entry name" value="FixP_N"/>
    <property type="match status" value="1"/>
</dbReference>
<keyword evidence="5" id="KW-0175">Coiled coil</keyword>
<evidence type="ECO:0000256" key="4">
    <source>
        <dbReference type="PROSITE-ProRule" id="PRU00433"/>
    </source>
</evidence>
<feature type="transmembrane region" description="Helical" evidence="7">
    <location>
        <begin position="129"/>
        <end position="150"/>
    </location>
</feature>
<dbReference type="AlphaFoldDB" id="A0A6N8HBV0"/>
<evidence type="ECO:0000256" key="7">
    <source>
        <dbReference type="SAM" id="Phobius"/>
    </source>
</evidence>
<keyword evidence="2 4" id="KW-0479">Metal-binding</keyword>
<protein>
    <submittedName>
        <fullName evidence="9">C-type cytochrome</fullName>
    </submittedName>
</protein>
<dbReference type="InterPro" id="IPR038414">
    <property type="entry name" value="CcoP_N_sf"/>
</dbReference>
<dbReference type="OrthoDB" id="9811281at2"/>
<feature type="compositionally biased region" description="Acidic residues" evidence="6">
    <location>
        <begin position="309"/>
        <end position="318"/>
    </location>
</feature>
<feature type="region of interest" description="Disordered" evidence="6">
    <location>
        <begin position="276"/>
        <end position="318"/>
    </location>
</feature>
<dbReference type="RefSeq" id="WP_157483178.1">
    <property type="nucleotide sequence ID" value="NZ_WOWP01000033.1"/>
</dbReference>
<reference evidence="9 10" key="1">
    <citation type="submission" date="2019-12" db="EMBL/GenBank/DDBJ databases">
        <authorList>
            <person name="Sun J.-Q."/>
        </authorList>
    </citation>
    <scope>NUCLEOTIDE SEQUENCE [LARGE SCALE GENOMIC DNA]</scope>
    <source>
        <strain evidence="9 10">JCM 17928</strain>
    </source>
</reference>
<keyword evidence="7" id="KW-1133">Transmembrane helix</keyword>
<feature type="transmembrane region" description="Helical" evidence="7">
    <location>
        <begin position="6"/>
        <end position="26"/>
    </location>
</feature>
<dbReference type="Gene3D" id="1.10.760.10">
    <property type="entry name" value="Cytochrome c-like domain"/>
    <property type="match status" value="1"/>
</dbReference>
<feature type="domain" description="Cytochrome c" evidence="8">
    <location>
        <begin position="194"/>
        <end position="274"/>
    </location>
</feature>
<sequence>MKKFIPVYVRVPVIFALVFMALEYFIDSGDRPAFLKYPEVSIFLFIFLFLQIAIEITISAIDKVTYSILTDEQKKKLAEADALDFTDSKLFKKIKSWFVKVKPIEEEGEILLHHDYDGIKELDNVLPPWWINLFYVTIIFGLVYLVKYHIMDGADQKKEFEIEMEEARIAVEEYKKTAKDLIDANSVTLLTDEGDLAAGKKIFETNCVACHRADGGGAIGPNLTDEYWILGGGIKNVFHTITEGGRDGKGMVAWKGTLKPSEIQLVASYVLSLQGTNPVDPKAPDGEIWKDETKTDGDQPTEEAKQETTEETPEVAAN</sequence>
<evidence type="ECO:0000256" key="3">
    <source>
        <dbReference type="ARBA" id="ARBA00023004"/>
    </source>
</evidence>
<dbReference type="InterPro" id="IPR050597">
    <property type="entry name" value="Cytochrome_c_Oxidase_Subunit"/>
</dbReference>
<keyword evidence="10" id="KW-1185">Reference proteome</keyword>
<organism evidence="9 10">
    <name type="scientific">Flavobacterium rakeshii</name>
    <dbReference type="NCBI Taxonomy" id="1038845"/>
    <lineage>
        <taxon>Bacteria</taxon>
        <taxon>Pseudomonadati</taxon>
        <taxon>Bacteroidota</taxon>
        <taxon>Flavobacteriia</taxon>
        <taxon>Flavobacteriales</taxon>
        <taxon>Flavobacteriaceae</taxon>
        <taxon>Flavobacterium</taxon>
    </lineage>
</organism>
<dbReference type="PANTHER" id="PTHR33751">
    <property type="entry name" value="CBB3-TYPE CYTOCHROME C OXIDASE SUBUNIT FIXP"/>
    <property type="match status" value="1"/>
</dbReference>
<evidence type="ECO:0000256" key="2">
    <source>
        <dbReference type="ARBA" id="ARBA00022723"/>
    </source>
</evidence>
<keyword evidence="7" id="KW-0812">Transmembrane</keyword>
<dbReference type="InterPro" id="IPR036909">
    <property type="entry name" value="Cyt_c-like_dom_sf"/>
</dbReference>
<name>A0A6N8HBV0_9FLAO</name>
<evidence type="ECO:0000256" key="1">
    <source>
        <dbReference type="ARBA" id="ARBA00022617"/>
    </source>
</evidence>
<keyword evidence="7" id="KW-0472">Membrane</keyword>
<feature type="coiled-coil region" evidence="5">
    <location>
        <begin position="157"/>
        <end position="184"/>
    </location>
</feature>
<dbReference type="PANTHER" id="PTHR33751:SF1">
    <property type="entry name" value="CBB3-TYPE CYTOCHROME C OXIDASE SUBUNIT FIXP"/>
    <property type="match status" value="1"/>
</dbReference>
<dbReference type="Gene3D" id="6.10.280.130">
    <property type="match status" value="1"/>
</dbReference>
<evidence type="ECO:0000313" key="9">
    <source>
        <dbReference type="EMBL" id="MUV03941.1"/>
    </source>
</evidence>
<dbReference type="SUPFAM" id="SSF46626">
    <property type="entry name" value="Cytochrome c"/>
    <property type="match status" value="1"/>
</dbReference>
<evidence type="ECO:0000313" key="10">
    <source>
        <dbReference type="Proteomes" id="UP000433945"/>
    </source>
</evidence>
<dbReference type="GO" id="GO:0009055">
    <property type="term" value="F:electron transfer activity"/>
    <property type="evidence" value="ECO:0007669"/>
    <property type="project" value="InterPro"/>
</dbReference>
<gene>
    <name evidence="9" type="ORF">GN157_09500</name>
</gene>
<dbReference type="InterPro" id="IPR032858">
    <property type="entry name" value="CcoP_N"/>
</dbReference>
<feature type="transmembrane region" description="Helical" evidence="7">
    <location>
        <begin position="38"/>
        <end position="61"/>
    </location>
</feature>
<dbReference type="PROSITE" id="PS51007">
    <property type="entry name" value="CYTC"/>
    <property type="match status" value="1"/>
</dbReference>
<evidence type="ECO:0000259" key="8">
    <source>
        <dbReference type="PROSITE" id="PS51007"/>
    </source>
</evidence>
<dbReference type="GO" id="GO:0020037">
    <property type="term" value="F:heme binding"/>
    <property type="evidence" value="ECO:0007669"/>
    <property type="project" value="InterPro"/>
</dbReference>
<dbReference type="Pfam" id="PF13442">
    <property type="entry name" value="Cytochrome_CBB3"/>
    <property type="match status" value="1"/>
</dbReference>
<dbReference type="GO" id="GO:0046872">
    <property type="term" value="F:metal ion binding"/>
    <property type="evidence" value="ECO:0007669"/>
    <property type="project" value="UniProtKB-KW"/>
</dbReference>
<keyword evidence="1 4" id="KW-0349">Heme</keyword>
<keyword evidence="3 4" id="KW-0408">Iron</keyword>
<dbReference type="Proteomes" id="UP000433945">
    <property type="component" value="Unassembled WGS sequence"/>
</dbReference>
<accession>A0A6N8HBV0</accession>
<dbReference type="EMBL" id="WOWP01000033">
    <property type="protein sequence ID" value="MUV03941.1"/>
    <property type="molecule type" value="Genomic_DNA"/>
</dbReference>
<dbReference type="InterPro" id="IPR009056">
    <property type="entry name" value="Cyt_c-like_dom"/>
</dbReference>
<evidence type="ECO:0000256" key="6">
    <source>
        <dbReference type="SAM" id="MobiDB-lite"/>
    </source>
</evidence>
<evidence type="ECO:0000256" key="5">
    <source>
        <dbReference type="SAM" id="Coils"/>
    </source>
</evidence>